<dbReference type="Pfam" id="PF08194">
    <property type="entry name" value="DIM"/>
    <property type="match status" value="1"/>
</dbReference>
<evidence type="ECO:0000256" key="9">
    <source>
        <dbReference type="SAM" id="SignalP"/>
    </source>
</evidence>
<evidence type="ECO:0000256" key="1">
    <source>
        <dbReference type="ARBA" id="ARBA00004613"/>
    </source>
</evidence>
<dbReference type="GO" id="GO:0045087">
    <property type="term" value="P:innate immune response"/>
    <property type="evidence" value="ECO:0007669"/>
    <property type="project" value="UniProtKB-KW"/>
</dbReference>
<proteinExistence type="inferred from homology"/>
<comment type="similarity">
    <text evidence="2">Belongs to the bomanin family.</text>
</comment>
<comment type="subcellular location">
    <subcellularLocation>
        <location evidence="1">Secreted</location>
    </subcellularLocation>
</comment>
<protein>
    <submittedName>
        <fullName evidence="10">Uncharacterized protein</fullName>
    </submittedName>
</protein>
<dbReference type="InterPro" id="IPR013172">
    <property type="entry name" value="Bomanin"/>
</dbReference>
<evidence type="ECO:0000256" key="6">
    <source>
        <dbReference type="ARBA" id="ARBA00022859"/>
    </source>
</evidence>
<feature type="signal peptide" evidence="9">
    <location>
        <begin position="1"/>
        <end position="19"/>
    </location>
</feature>
<evidence type="ECO:0000256" key="5">
    <source>
        <dbReference type="ARBA" id="ARBA00022729"/>
    </source>
</evidence>
<feature type="chain" id="PRO_5005534818" evidence="9">
    <location>
        <begin position="20"/>
        <end position="47"/>
    </location>
</feature>
<keyword evidence="3" id="KW-0964">Secreted</keyword>
<evidence type="ECO:0000256" key="3">
    <source>
        <dbReference type="ARBA" id="ARBA00022525"/>
    </source>
</evidence>
<keyword evidence="6" id="KW-0391">Immunity</keyword>
<comment type="caution">
    <text evidence="10">The sequence shown here is derived from an EMBL/GenBank/DDBJ whole genome shotgun (WGS) entry which is preliminary data.</text>
</comment>
<evidence type="ECO:0000256" key="2">
    <source>
        <dbReference type="ARBA" id="ARBA00005379"/>
    </source>
</evidence>
<feature type="compositionally biased region" description="Polar residues" evidence="8">
    <location>
        <begin position="28"/>
        <end position="41"/>
    </location>
</feature>
<gene>
    <name evidence="10" type="ORF">FF38_10792</name>
</gene>
<evidence type="ECO:0000256" key="4">
    <source>
        <dbReference type="ARBA" id="ARBA00022588"/>
    </source>
</evidence>
<keyword evidence="11" id="KW-1185">Reference proteome</keyword>
<dbReference type="AlphaFoldDB" id="A0A0L0BMU3"/>
<reference evidence="10 11" key="1">
    <citation type="journal article" date="2015" name="Nat. Commun.">
        <title>Lucilia cuprina genome unlocks parasitic fly biology to underpin future interventions.</title>
        <authorList>
            <person name="Anstead C.A."/>
            <person name="Korhonen P.K."/>
            <person name="Young N.D."/>
            <person name="Hall R.S."/>
            <person name="Jex A.R."/>
            <person name="Murali S.C."/>
            <person name="Hughes D.S."/>
            <person name="Lee S.F."/>
            <person name="Perry T."/>
            <person name="Stroehlein A.J."/>
            <person name="Ansell B.R."/>
            <person name="Breugelmans B."/>
            <person name="Hofmann A."/>
            <person name="Qu J."/>
            <person name="Dugan S."/>
            <person name="Lee S.L."/>
            <person name="Chao H."/>
            <person name="Dinh H."/>
            <person name="Han Y."/>
            <person name="Doddapaneni H.V."/>
            <person name="Worley K.C."/>
            <person name="Muzny D.M."/>
            <person name="Ioannidis P."/>
            <person name="Waterhouse R.M."/>
            <person name="Zdobnov E.M."/>
            <person name="James P.J."/>
            <person name="Bagnall N.H."/>
            <person name="Kotze A.C."/>
            <person name="Gibbs R.A."/>
            <person name="Richards S."/>
            <person name="Batterham P."/>
            <person name="Gasser R.B."/>
        </authorList>
    </citation>
    <scope>NUCLEOTIDE SEQUENCE [LARGE SCALE GENOMIC DNA]</scope>
    <source>
        <strain evidence="10 11">LS</strain>
        <tissue evidence="10">Full body</tissue>
    </source>
</reference>
<evidence type="ECO:0000313" key="11">
    <source>
        <dbReference type="Proteomes" id="UP000037069"/>
    </source>
</evidence>
<dbReference type="EMBL" id="JRES01001632">
    <property type="protein sequence ID" value="KNC21327.1"/>
    <property type="molecule type" value="Genomic_DNA"/>
</dbReference>
<sequence length="47" mass="4985">MKVLQVAFVVACIIAAVSCNPGHNVIKGNSNQGNKQTNFNAKGTLFH</sequence>
<evidence type="ECO:0000256" key="7">
    <source>
        <dbReference type="ARBA" id="ARBA00023157"/>
    </source>
</evidence>
<name>A0A0L0BMU3_LUCCU</name>
<dbReference type="GO" id="GO:0005576">
    <property type="term" value="C:extracellular region"/>
    <property type="evidence" value="ECO:0007669"/>
    <property type="project" value="UniProtKB-SubCell"/>
</dbReference>
<feature type="region of interest" description="Disordered" evidence="8">
    <location>
        <begin position="28"/>
        <end position="47"/>
    </location>
</feature>
<evidence type="ECO:0000313" key="10">
    <source>
        <dbReference type="EMBL" id="KNC21327.1"/>
    </source>
</evidence>
<keyword evidence="7" id="KW-1015">Disulfide bond</keyword>
<keyword evidence="5 9" id="KW-0732">Signal</keyword>
<dbReference type="PROSITE" id="PS51257">
    <property type="entry name" value="PROKAR_LIPOPROTEIN"/>
    <property type="match status" value="1"/>
</dbReference>
<organism evidence="10 11">
    <name type="scientific">Lucilia cuprina</name>
    <name type="common">Green bottle fly</name>
    <name type="synonym">Australian sheep blowfly</name>
    <dbReference type="NCBI Taxonomy" id="7375"/>
    <lineage>
        <taxon>Eukaryota</taxon>
        <taxon>Metazoa</taxon>
        <taxon>Ecdysozoa</taxon>
        <taxon>Arthropoda</taxon>
        <taxon>Hexapoda</taxon>
        <taxon>Insecta</taxon>
        <taxon>Pterygota</taxon>
        <taxon>Neoptera</taxon>
        <taxon>Endopterygota</taxon>
        <taxon>Diptera</taxon>
        <taxon>Brachycera</taxon>
        <taxon>Muscomorpha</taxon>
        <taxon>Oestroidea</taxon>
        <taxon>Calliphoridae</taxon>
        <taxon>Luciliinae</taxon>
        <taxon>Lucilia</taxon>
    </lineage>
</organism>
<evidence type="ECO:0000256" key="8">
    <source>
        <dbReference type="SAM" id="MobiDB-lite"/>
    </source>
</evidence>
<keyword evidence="4" id="KW-0399">Innate immunity</keyword>
<accession>A0A0L0BMU3</accession>
<dbReference type="Proteomes" id="UP000037069">
    <property type="component" value="Unassembled WGS sequence"/>
</dbReference>